<feature type="domain" description="M23ase beta-sheet core" evidence="4">
    <location>
        <begin position="338"/>
        <end position="430"/>
    </location>
</feature>
<evidence type="ECO:0000313" key="6">
    <source>
        <dbReference type="Proteomes" id="UP000006049"/>
    </source>
</evidence>
<feature type="coiled-coil region" evidence="2">
    <location>
        <begin position="161"/>
        <end position="241"/>
    </location>
</feature>
<dbReference type="STRING" id="746697.Aeqsu_0977"/>
<feature type="coiled-coil region" evidence="2">
    <location>
        <begin position="27"/>
        <end position="117"/>
    </location>
</feature>
<evidence type="ECO:0000259" key="4">
    <source>
        <dbReference type="Pfam" id="PF01551"/>
    </source>
</evidence>
<reference evidence="5 6" key="1">
    <citation type="submission" date="2012-06" db="EMBL/GenBank/DDBJ databases">
        <title>The complete genome of Aequorivita sublithincola DSM 14238.</title>
        <authorList>
            <consortium name="US DOE Joint Genome Institute (JGI-PGF)"/>
            <person name="Lucas S."/>
            <person name="Copeland A."/>
            <person name="Lapidus A."/>
            <person name="Goodwin L."/>
            <person name="Pitluck S."/>
            <person name="Peters L."/>
            <person name="Munk A.C.C."/>
            <person name="Kyrpides N."/>
            <person name="Mavromatis K."/>
            <person name="Pagani I."/>
            <person name="Ivanova N."/>
            <person name="Ovchinnikova G."/>
            <person name="Zeytun A."/>
            <person name="Detter J.C."/>
            <person name="Han C."/>
            <person name="Land M."/>
            <person name="Hauser L."/>
            <person name="Markowitz V."/>
            <person name="Cheng J.-F."/>
            <person name="Hugenholtz P."/>
            <person name="Woyke T."/>
            <person name="Wu D."/>
            <person name="Tindall B."/>
            <person name="Faehnrich R."/>
            <person name="Brambilla E."/>
            <person name="Klenk H.-P."/>
            <person name="Eisen J.A."/>
        </authorList>
    </citation>
    <scope>NUCLEOTIDE SEQUENCE [LARGE SCALE GENOMIC DNA]</scope>
    <source>
        <strain evidence="6">DSM 14238 / LMG 21431 / ACAM 643 / 9-3</strain>
    </source>
</reference>
<dbReference type="InterPro" id="IPR011055">
    <property type="entry name" value="Dup_hybrid_motif"/>
</dbReference>
<keyword evidence="2" id="KW-0175">Coiled coil</keyword>
<evidence type="ECO:0000256" key="3">
    <source>
        <dbReference type="SAM" id="SignalP"/>
    </source>
</evidence>
<dbReference type="RefSeq" id="WP_014781736.1">
    <property type="nucleotide sequence ID" value="NC_018013.1"/>
</dbReference>
<dbReference type="SUPFAM" id="SSF51261">
    <property type="entry name" value="Duplicated hybrid motif"/>
    <property type="match status" value="1"/>
</dbReference>
<dbReference type="AlphaFoldDB" id="I3YU10"/>
<dbReference type="InterPro" id="IPR016047">
    <property type="entry name" value="M23ase_b-sheet_dom"/>
</dbReference>
<dbReference type="EMBL" id="CP003280">
    <property type="protein sequence ID" value="AFL80478.1"/>
    <property type="molecule type" value="Genomic_DNA"/>
</dbReference>
<accession>I3YU10</accession>
<dbReference type="CDD" id="cd12797">
    <property type="entry name" value="M23_peptidase"/>
    <property type="match status" value="1"/>
</dbReference>
<evidence type="ECO:0000256" key="1">
    <source>
        <dbReference type="ARBA" id="ARBA00022729"/>
    </source>
</evidence>
<protein>
    <submittedName>
        <fullName evidence="5">Membrane-bound metallopeptidase</fullName>
    </submittedName>
</protein>
<dbReference type="Proteomes" id="UP000006049">
    <property type="component" value="Chromosome"/>
</dbReference>
<dbReference type="GO" id="GO:0004222">
    <property type="term" value="F:metalloendopeptidase activity"/>
    <property type="evidence" value="ECO:0007669"/>
    <property type="project" value="TreeGrafter"/>
</dbReference>
<dbReference type="OrthoDB" id="9815884at2"/>
<organism evidence="5 6">
    <name type="scientific">Aequorivita sublithincola (strain DSM 14238 / LMG 21431 / ACAM 643 / 9-3)</name>
    <dbReference type="NCBI Taxonomy" id="746697"/>
    <lineage>
        <taxon>Bacteria</taxon>
        <taxon>Pseudomonadati</taxon>
        <taxon>Bacteroidota</taxon>
        <taxon>Flavobacteriia</taxon>
        <taxon>Flavobacteriales</taxon>
        <taxon>Flavobacteriaceae</taxon>
        <taxon>Aequorivita</taxon>
    </lineage>
</organism>
<keyword evidence="6" id="KW-1185">Reference proteome</keyword>
<dbReference type="eggNOG" id="COG4942">
    <property type="taxonomic scope" value="Bacteria"/>
</dbReference>
<dbReference type="Pfam" id="PF01551">
    <property type="entry name" value="Peptidase_M23"/>
    <property type="match status" value="1"/>
</dbReference>
<dbReference type="KEGG" id="asl:Aeqsu_0977"/>
<evidence type="ECO:0000313" key="5">
    <source>
        <dbReference type="EMBL" id="AFL80478.1"/>
    </source>
</evidence>
<name>I3YU10_AEQSU</name>
<keyword evidence="1 3" id="KW-0732">Signal</keyword>
<gene>
    <name evidence="5" type="ordered locus">Aeqsu_0977</name>
</gene>
<feature type="chain" id="PRO_5003684113" evidence="3">
    <location>
        <begin position="23"/>
        <end position="437"/>
    </location>
</feature>
<proteinExistence type="predicted"/>
<feature type="signal peptide" evidence="3">
    <location>
        <begin position="1"/>
        <end position="22"/>
    </location>
</feature>
<dbReference type="PANTHER" id="PTHR21666">
    <property type="entry name" value="PEPTIDASE-RELATED"/>
    <property type="match status" value="1"/>
</dbReference>
<dbReference type="PANTHER" id="PTHR21666:SF289">
    <property type="entry name" value="L-ALA--D-GLU ENDOPEPTIDASE"/>
    <property type="match status" value="1"/>
</dbReference>
<dbReference type="Gene3D" id="2.70.70.10">
    <property type="entry name" value="Glucose Permease (Domain IIA)"/>
    <property type="match status" value="1"/>
</dbReference>
<dbReference type="HOGENOM" id="CLU_029425_4_2_10"/>
<dbReference type="InterPro" id="IPR050570">
    <property type="entry name" value="Cell_wall_metabolism_enzyme"/>
</dbReference>
<evidence type="ECO:0000256" key="2">
    <source>
        <dbReference type="SAM" id="Coils"/>
    </source>
</evidence>
<dbReference type="Gene3D" id="6.10.250.3150">
    <property type="match status" value="1"/>
</dbReference>
<sequence length="437" mass="49215">MKHFRTYIFLFICLITVSTGSAQVDKQKELEEKRQAILSEIKQINSLLFKTKKEEKSVLSQVQDLNQRITASENLIRVTNQQANLLTRNINDNINKISALREELKVMKADYAAMIQKSYKSKNQQSRIMFLLSSQDFLQAYKRIQYMKQYAKFRKKQGEGIKAKTEELQKLNSDLITQKKTKQKLISENEVAKTKLTEERKDQHALVATLKKDEGKFTTQIRDKQKQADAIDRQIDALIKAAIEEANRIAREKALAAAKAKAIAEAKAKGTAVPDIIPEVEKKPAKTEEFALTAEDKALAASFASNKGKLPWPVEKGMVVKSFGTHQHPQFPNVTTNSSGVEIATADNADVRSIFEGQVLSIQLIKGANKVVIIQHGDYLSVYSNMATVSVKTGDKVSTKQKIGTVAKSPTEGKTVLKFYIYQNKTKINPADWIYRM</sequence>